<dbReference type="SFLD" id="SFLDG00358">
    <property type="entry name" value="Main_(cytGST)"/>
    <property type="match status" value="1"/>
</dbReference>
<evidence type="ECO:0000313" key="4">
    <source>
        <dbReference type="EMBL" id="KAK7113024.1"/>
    </source>
</evidence>
<dbReference type="AlphaFoldDB" id="A0AAN9BWZ4"/>
<dbReference type="InterPro" id="IPR010987">
    <property type="entry name" value="Glutathione-S-Trfase_C-like"/>
</dbReference>
<dbReference type="InterPro" id="IPR004045">
    <property type="entry name" value="Glutathione_S-Trfase_N"/>
</dbReference>
<evidence type="ECO:0000256" key="1">
    <source>
        <dbReference type="ARBA" id="ARBA00007409"/>
    </source>
</evidence>
<dbReference type="PROSITE" id="PS50404">
    <property type="entry name" value="GST_NTER"/>
    <property type="match status" value="1"/>
</dbReference>
<dbReference type="SUPFAM" id="SSF47616">
    <property type="entry name" value="GST C-terminal domain-like"/>
    <property type="match status" value="1"/>
</dbReference>
<accession>A0AAN9BWZ4</accession>
<dbReference type="InterPro" id="IPR036249">
    <property type="entry name" value="Thioredoxin-like_sf"/>
</dbReference>
<dbReference type="Gene3D" id="1.20.1050.10">
    <property type="match status" value="1"/>
</dbReference>
<dbReference type="PROSITE" id="PS50405">
    <property type="entry name" value="GST_CTER"/>
    <property type="match status" value="1"/>
</dbReference>
<feature type="domain" description="GST C-terminal" evidence="3">
    <location>
        <begin position="98"/>
        <end position="223"/>
    </location>
</feature>
<comment type="caution">
    <text evidence="4">The sequence shown here is derived from an EMBL/GenBank/DDBJ whole genome shotgun (WGS) entry which is preliminary data.</text>
</comment>
<feature type="domain" description="GST N-terminal" evidence="2">
    <location>
        <begin position="7"/>
        <end position="96"/>
    </location>
</feature>
<evidence type="ECO:0000259" key="3">
    <source>
        <dbReference type="PROSITE" id="PS50405"/>
    </source>
</evidence>
<keyword evidence="5" id="KW-1185">Reference proteome</keyword>
<dbReference type="EMBL" id="JBAMIC010000002">
    <property type="protein sequence ID" value="KAK7113024.1"/>
    <property type="molecule type" value="Genomic_DNA"/>
</dbReference>
<sequence>MAGTTVPKMKLYYYPPCRSVRCAWIIKELGLDDKVEYKLVPLGGPPHPPPSPEREEYRKKVHPHSTVPALEVEGRPTMLESSAICMYLADLCGRLAPEPKDRLEYYDWIQYASETLDGTLDTLTAQWWFGPPEQQDKQVITKAMATAGTCLDKLEDTLENRSFLLGQGLTAADCVVGYSLYWASLPEMNDGVLLKGRPNIQAYLQRLLARPALQATLALPGLD</sequence>
<organism evidence="4 5">
    <name type="scientific">Littorina saxatilis</name>
    <dbReference type="NCBI Taxonomy" id="31220"/>
    <lineage>
        <taxon>Eukaryota</taxon>
        <taxon>Metazoa</taxon>
        <taxon>Spiralia</taxon>
        <taxon>Lophotrochozoa</taxon>
        <taxon>Mollusca</taxon>
        <taxon>Gastropoda</taxon>
        <taxon>Caenogastropoda</taxon>
        <taxon>Littorinimorpha</taxon>
        <taxon>Littorinoidea</taxon>
        <taxon>Littorinidae</taxon>
        <taxon>Littorina</taxon>
    </lineage>
</organism>
<dbReference type="Gene3D" id="3.40.30.10">
    <property type="entry name" value="Glutaredoxin"/>
    <property type="match status" value="1"/>
</dbReference>
<comment type="similarity">
    <text evidence="1">Belongs to the GST superfamily.</text>
</comment>
<dbReference type="PANTHER" id="PTHR44051">
    <property type="entry name" value="GLUTATHIONE S-TRANSFERASE-RELATED"/>
    <property type="match status" value="1"/>
</dbReference>
<dbReference type="InterPro" id="IPR036282">
    <property type="entry name" value="Glutathione-S-Trfase_C_sf"/>
</dbReference>
<reference evidence="4 5" key="1">
    <citation type="submission" date="2024-02" db="EMBL/GenBank/DDBJ databases">
        <title>Chromosome-scale genome assembly of the rough periwinkle Littorina saxatilis.</title>
        <authorList>
            <person name="De Jode A."/>
            <person name="Faria R."/>
            <person name="Formenti G."/>
            <person name="Sims Y."/>
            <person name="Smith T.P."/>
            <person name="Tracey A."/>
            <person name="Wood J.M.D."/>
            <person name="Zagrodzka Z.B."/>
            <person name="Johannesson K."/>
            <person name="Butlin R.K."/>
            <person name="Leder E.H."/>
        </authorList>
    </citation>
    <scope>NUCLEOTIDE SEQUENCE [LARGE SCALE GENOMIC DNA]</scope>
    <source>
        <strain evidence="4">Snail1</strain>
        <tissue evidence="4">Muscle</tissue>
    </source>
</reference>
<name>A0AAN9BWZ4_9CAEN</name>
<dbReference type="PANTHER" id="PTHR44051:SF8">
    <property type="entry name" value="GLUTATHIONE S-TRANSFERASE GSTA"/>
    <property type="match status" value="1"/>
</dbReference>
<evidence type="ECO:0000313" key="5">
    <source>
        <dbReference type="Proteomes" id="UP001374579"/>
    </source>
</evidence>
<dbReference type="Pfam" id="PF13417">
    <property type="entry name" value="GST_N_3"/>
    <property type="match status" value="1"/>
</dbReference>
<gene>
    <name evidence="4" type="ORF">V1264_012389</name>
</gene>
<evidence type="ECO:0000259" key="2">
    <source>
        <dbReference type="PROSITE" id="PS50404"/>
    </source>
</evidence>
<dbReference type="Pfam" id="PF00043">
    <property type="entry name" value="GST_C"/>
    <property type="match status" value="1"/>
</dbReference>
<dbReference type="SUPFAM" id="SSF52833">
    <property type="entry name" value="Thioredoxin-like"/>
    <property type="match status" value="1"/>
</dbReference>
<dbReference type="SFLD" id="SFLDS00019">
    <property type="entry name" value="Glutathione_Transferase_(cytos"/>
    <property type="match status" value="1"/>
</dbReference>
<dbReference type="InterPro" id="IPR004046">
    <property type="entry name" value="GST_C"/>
</dbReference>
<evidence type="ECO:0008006" key="6">
    <source>
        <dbReference type="Google" id="ProtNLM"/>
    </source>
</evidence>
<dbReference type="Proteomes" id="UP001374579">
    <property type="component" value="Unassembled WGS sequence"/>
</dbReference>
<protein>
    <recommendedName>
        <fullName evidence="6">Glutathione S-transferase</fullName>
    </recommendedName>
</protein>
<dbReference type="InterPro" id="IPR040079">
    <property type="entry name" value="Glutathione_S-Trfase"/>
</dbReference>
<proteinExistence type="inferred from homology"/>